<comment type="caution">
    <text evidence="1">The sequence shown here is derived from an EMBL/GenBank/DDBJ whole genome shotgun (WGS) entry which is preliminary data.</text>
</comment>
<accession>A0A370DBA5</accession>
<protein>
    <submittedName>
        <fullName evidence="1">Uncharacterized protein</fullName>
    </submittedName>
</protein>
<proteinExistence type="predicted"/>
<evidence type="ECO:0000313" key="1">
    <source>
        <dbReference type="EMBL" id="RDH82178.1"/>
    </source>
</evidence>
<gene>
    <name evidence="1" type="ORF">DIZ78_17340</name>
</gene>
<evidence type="ECO:0000313" key="2">
    <source>
        <dbReference type="Proteomes" id="UP000254771"/>
    </source>
</evidence>
<organism evidence="1 2">
    <name type="scientific">endosymbiont of Escarpia spicata</name>
    <dbReference type="NCBI Taxonomy" id="2200908"/>
    <lineage>
        <taxon>Bacteria</taxon>
        <taxon>Pseudomonadati</taxon>
        <taxon>Pseudomonadota</taxon>
        <taxon>Gammaproteobacteria</taxon>
        <taxon>sulfur-oxidizing symbionts</taxon>
    </lineage>
</organism>
<name>A0A370DBA5_9GAMM</name>
<reference evidence="1 2" key="1">
    <citation type="journal article" date="2018" name="ISME J.">
        <title>Endosymbiont genomes yield clues of tubeworm success.</title>
        <authorList>
            <person name="Li Y."/>
            <person name="Liles M.R."/>
            <person name="Halanych K.M."/>
        </authorList>
    </citation>
    <scope>NUCLEOTIDE SEQUENCE [LARGE SCALE GENOMIC DNA]</scope>
    <source>
        <strain evidence="1">A1462</strain>
    </source>
</reference>
<dbReference type="EMBL" id="QFXE01000021">
    <property type="protein sequence ID" value="RDH82178.1"/>
    <property type="molecule type" value="Genomic_DNA"/>
</dbReference>
<dbReference type="Proteomes" id="UP000254771">
    <property type="component" value="Unassembled WGS sequence"/>
</dbReference>
<sequence length="153" mass="17382">MSSDHRFLMIADEAVDHLERLMKRFPHLASEHVQDAVESWQKRGSGGIEMVMPGTEADPDEALVESAIALIQDHMVEDVMDRLAEENDVEMDYDRLIGLVGKDRYIGSLRREIIELRENSVSMEQMAELWNSMGKPALGQEQWTARTISLLLG</sequence>
<dbReference type="AlphaFoldDB" id="A0A370DBA5"/>
<keyword evidence="2" id="KW-1185">Reference proteome</keyword>